<name>A0A1Q3AU08_CEPFO</name>
<dbReference type="PANTHER" id="PTHR33222:SF2">
    <property type="entry name" value="PROTEIN CURVATURE THYLAKOID 1D, CHLOROPLASTIC"/>
    <property type="match status" value="1"/>
</dbReference>
<gene>
    <name evidence="6" type="ORF">CFOL_v3_02777</name>
</gene>
<evidence type="ECO:0000259" key="5">
    <source>
        <dbReference type="Pfam" id="PF14159"/>
    </source>
</evidence>
<evidence type="ECO:0000256" key="1">
    <source>
        <dbReference type="ARBA" id="ARBA00004141"/>
    </source>
</evidence>
<organism evidence="6 7">
    <name type="scientific">Cephalotus follicularis</name>
    <name type="common">Albany pitcher plant</name>
    <dbReference type="NCBI Taxonomy" id="3775"/>
    <lineage>
        <taxon>Eukaryota</taxon>
        <taxon>Viridiplantae</taxon>
        <taxon>Streptophyta</taxon>
        <taxon>Embryophyta</taxon>
        <taxon>Tracheophyta</taxon>
        <taxon>Spermatophyta</taxon>
        <taxon>Magnoliopsida</taxon>
        <taxon>eudicotyledons</taxon>
        <taxon>Gunneridae</taxon>
        <taxon>Pentapetalae</taxon>
        <taxon>rosids</taxon>
        <taxon>fabids</taxon>
        <taxon>Oxalidales</taxon>
        <taxon>Cephalotaceae</taxon>
        <taxon>Cephalotus</taxon>
    </lineage>
</organism>
<protein>
    <submittedName>
        <fullName evidence="6">DUF4308 domain-containing protein</fullName>
    </submittedName>
</protein>
<dbReference type="OrthoDB" id="2014299at2759"/>
<feature type="region of interest" description="Disordered" evidence="3">
    <location>
        <begin position="1"/>
        <end position="27"/>
    </location>
</feature>
<feature type="transmembrane region" description="Helical" evidence="4">
    <location>
        <begin position="149"/>
        <end position="170"/>
    </location>
</feature>
<comment type="caution">
    <text evidence="6">The sequence shown here is derived from an EMBL/GenBank/DDBJ whole genome shotgun (WGS) entry which is preliminary data.</text>
</comment>
<keyword evidence="4" id="KW-0812">Transmembrane</keyword>
<accession>A0A1Q3AU08</accession>
<dbReference type="STRING" id="3775.A0A1Q3AU08"/>
<dbReference type="GO" id="GO:0009535">
    <property type="term" value="C:chloroplast thylakoid membrane"/>
    <property type="evidence" value="ECO:0007669"/>
    <property type="project" value="TreeGrafter"/>
</dbReference>
<dbReference type="PANTHER" id="PTHR33222">
    <property type="match status" value="1"/>
</dbReference>
<keyword evidence="7" id="KW-1185">Reference proteome</keyword>
<evidence type="ECO:0000313" key="6">
    <source>
        <dbReference type="EMBL" id="GAV59246.1"/>
    </source>
</evidence>
<keyword evidence="4" id="KW-0472">Membrane</keyword>
<feature type="coiled-coil region" evidence="2">
    <location>
        <begin position="195"/>
        <end position="222"/>
    </location>
</feature>
<proteinExistence type="predicted"/>
<feature type="domain" description="Cyanobacterial aminoacyl-tRNA synthetase CAAD" evidence="5">
    <location>
        <begin position="143"/>
        <end position="218"/>
    </location>
</feature>
<dbReference type="AlphaFoldDB" id="A0A1Q3AU08"/>
<evidence type="ECO:0000313" key="7">
    <source>
        <dbReference type="Proteomes" id="UP000187406"/>
    </source>
</evidence>
<evidence type="ECO:0000256" key="4">
    <source>
        <dbReference type="SAM" id="Phobius"/>
    </source>
</evidence>
<keyword evidence="2" id="KW-0175">Coiled coil</keyword>
<sequence>MELCTTQVVSNLPNNSHHNRHHHHHHHHYRFLSINTTLLLRSQSALPPKQPPLIRSTLALYSRLLCFKNLLPRATTSEETSSGANRVVDDEHDGVVTLEEVPPVEKNVYTNSVPTEVPNEESPVNEQTQIFEFLDNLNIKVDFKDTYSILLYGSGALVALWFASAVVGAIDSIPLFPKLMEVVGLGYTLWFSIRYLLFKKNRDELTAKIEELKQQVLGLNDE</sequence>
<dbReference type="FunCoup" id="A0A1Q3AU08">
    <property type="interactions" value="257"/>
</dbReference>
<dbReference type="Proteomes" id="UP000187406">
    <property type="component" value="Unassembled WGS sequence"/>
</dbReference>
<evidence type="ECO:0000256" key="2">
    <source>
        <dbReference type="SAM" id="Coils"/>
    </source>
</evidence>
<comment type="subcellular location">
    <subcellularLocation>
        <location evidence="1">Membrane</location>
        <topology evidence="1">Multi-pass membrane protein</topology>
    </subcellularLocation>
</comment>
<dbReference type="EMBL" id="BDDD01000103">
    <property type="protein sequence ID" value="GAV59246.1"/>
    <property type="molecule type" value="Genomic_DNA"/>
</dbReference>
<keyword evidence="4" id="KW-1133">Transmembrane helix</keyword>
<dbReference type="Pfam" id="PF14159">
    <property type="entry name" value="CAAD"/>
    <property type="match status" value="1"/>
</dbReference>
<dbReference type="InterPro" id="IPR033344">
    <property type="entry name" value="CURT1"/>
</dbReference>
<feature type="compositionally biased region" description="Basic residues" evidence="3">
    <location>
        <begin position="17"/>
        <end position="27"/>
    </location>
</feature>
<feature type="transmembrane region" description="Helical" evidence="4">
    <location>
        <begin position="182"/>
        <end position="198"/>
    </location>
</feature>
<dbReference type="InParanoid" id="A0A1Q3AU08"/>
<reference evidence="7" key="1">
    <citation type="submission" date="2016-04" db="EMBL/GenBank/DDBJ databases">
        <title>Cephalotus genome sequencing.</title>
        <authorList>
            <person name="Fukushima K."/>
            <person name="Hasebe M."/>
            <person name="Fang X."/>
        </authorList>
    </citation>
    <scope>NUCLEOTIDE SEQUENCE [LARGE SCALE GENOMIC DNA]</scope>
    <source>
        <strain evidence="7">cv. St1</strain>
    </source>
</reference>
<evidence type="ECO:0000256" key="3">
    <source>
        <dbReference type="SAM" id="MobiDB-lite"/>
    </source>
</evidence>
<dbReference type="InterPro" id="IPR025564">
    <property type="entry name" value="CAAD_dom"/>
</dbReference>
<feature type="compositionally biased region" description="Polar residues" evidence="3">
    <location>
        <begin position="1"/>
        <end position="13"/>
    </location>
</feature>